<evidence type="ECO:0000256" key="1">
    <source>
        <dbReference type="ARBA" id="ARBA00023157"/>
    </source>
</evidence>
<dbReference type="Gene3D" id="2.60.120.310">
    <property type="entry name" value="Copper type II, ascorbate-dependent monooxygenase, N-terminal domain"/>
    <property type="match status" value="1"/>
</dbReference>
<evidence type="ECO:0000313" key="2">
    <source>
        <dbReference type="EMBL" id="KYF49458.1"/>
    </source>
</evidence>
<dbReference type="GO" id="GO:0005507">
    <property type="term" value="F:copper ion binding"/>
    <property type="evidence" value="ECO:0007669"/>
    <property type="project" value="InterPro"/>
</dbReference>
<dbReference type="AlphaFoldDB" id="A0A150P2A4"/>
<protein>
    <recommendedName>
        <fullName evidence="4">Copper type II ascorbate-dependent monooxygenase C-terminal domain-containing protein</fullName>
    </recommendedName>
</protein>
<keyword evidence="1" id="KW-1015">Disulfide bond</keyword>
<sequence length="444" mass="47813">METVFWRSMGWRVVAAAALAGCGGGDAPAPGEPPGETGEPTYHRDVYPIVRQTCVGCHVAGGIAPFSLEEPATVASLAGRIRDVTRSGSMPPWPPTALSPALRDARALTPEQLDTLERWADAGAPLGDPADQPDGIDPAAFPLDDPDLVVDMGADYRPVPDRSDDYRCFVVDLGLAEPRKLIGFRVLPGNPRIVHHVVTSLYQDTALPALQALDAETEEPGWPCFGGAVPEGVDALPVGSLGSWTPGNVGRLMYPGTAVDVPARTVAVMSMHYNTANGFDPDRTAMELHFAPPEEEASLVKLRGLLLRTRDIAIPANSPSTTVSVEMKLPAALDREVYAVGAAAHGHYLLRNHRLTLNKGLPGETVLLDLDWDFHWQGEYLYETPIPIGPEDTITMDCTYDNSPEHRMRVGLPAISEDVGWGEKTTDEMCMGTPRIVAELPAPR</sequence>
<gene>
    <name evidence="2" type="ORF">BE08_02930</name>
</gene>
<proteinExistence type="predicted"/>
<evidence type="ECO:0008006" key="4">
    <source>
        <dbReference type="Google" id="ProtNLM"/>
    </source>
</evidence>
<name>A0A150P2A4_SORCE</name>
<dbReference type="EMBL" id="JELY01003357">
    <property type="protein sequence ID" value="KYF49458.1"/>
    <property type="molecule type" value="Genomic_DNA"/>
</dbReference>
<organism evidence="2 3">
    <name type="scientific">Sorangium cellulosum</name>
    <name type="common">Polyangium cellulosum</name>
    <dbReference type="NCBI Taxonomy" id="56"/>
    <lineage>
        <taxon>Bacteria</taxon>
        <taxon>Pseudomonadati</taxon>
        <taxon>Myxococcota</taxon>
        <taxon>Polyangia</taxon>
        <taxon>Polyangiales</taxon>
        <taxon>Polyangiaceae</taxon>
        <taxon>Sorangium</taxon>
    </lineage>
</organism>
<dbReference type="InterPro" id="IPR036939">
    <property type="entry name" value="Cu2_ascorb_mOase_N_sf"/>
</dbReference>
<dbReference type="Gene3D" id="2.60.120.230">
    <property type="match status" value="1"/>
</dbReference>
<comment type="caution">
    <text evidence="2">The sequence shown here is derived from an EMBL/GenBank/DDBJ whole genome shotgun (WGS) entry which is preliminary data.</text>
</comment>
<dbReference type="SUPFAM" id="SSF49742">
    <property type="entry name" value="PHM/PNGase F"/>
    <property type="match status" value="2"/>
</dbReference>
<dbReference type="InterPro" id="IPR008977">
    <property type="entry name" value="PHM/PNGase_F_dom_sf"/>
</dbReference>
<accession>A0A150P2A4</accession>
<dbReference type="GO" id="GO:0016715">
    <property type="term" value="F:oxidoreductase activity, acting on paired donors, with incorporation or reduction of molecular oxygen, reduced ascorbate as one donor, and incorporation of one atom of oxygen"/>
    <property type="evidence" value="ECO:0007669"/>
    <property type="project" value="InterPro"/>
</dbReference>
<dbReference type="Proteomes" id="UP000075420">
    <property type="component" value="Unassembled WGS sequence"/>
</dbReference>
<evidence type="ECO:0000313" key="3">
    <source>
        <dbReference type="Proteomes" id="UP000075420"/>
    </source>
</evidence>
<dbReference type="InterPro" id="IPR014784">
    <property type="entry name" value="Cu2_ascorb_mOase-like_C"/>
</dbReference>
<reference evidence="2 3" key="1">
    <citation type="submission" date="2014-02" db="EMBL/GenBank/DDBJ databases">
        <title>The small core and large imbalanced accessory genome model reveals a collaborative survival strategy of Sorangium cellulosum strains in nature.</title>
        <authorList>
            <person name="Han K."/>
            <person name="Peng R."/>
            <person name="Blom J."/>
            <person name="Li Y.-Z."/>
        </authorList>
    </citation>
    <scope>NUCLEOTIDE SEQUENCE [LARGE SCALE GENOMIC DNA]</scope>
    <source>
        <strain evidence="2 3">So0157-25</strain>
    </source>
</reference>